<gene>
    <name evidence="7" type="ORF">DI586_03380</name>
</gene>
<dbReference type="Pfam" id="PF07219">
    <property type="entry name" value="HemY_N"/>
    <property type="match status" value="1"/>
</dbReference>
<dbReference type="AlphaFoldDB" id="A0A2W5FNK8"/>
<dbReference type="InterPro" id="IPR011990">
    <property type="entry name" value="TPR-like_helical_dom_sf"/>
</dbReference>
<evidence type="ECO:0000256" key="4">
    <source>
        <dbReference type="ARBA" id="ARBA00023136"/>
    </source>
</evidence>
<dbReference type="Pfam" id="PF14559">
    <property type="entry name" value="TPR_19"/>
    <property type="match status" value="1"/>
</dbReference>
<dbReference type="GO" id="GO:0016020">
    <property type="term" value="C:membrane"/>
    <property type="evidence" value="ECO:0007669"/>
    <property type="project" value="UniProtKB-SubCell"/>
</dbReference>
<proteinExistence type="predicted"/>
<reference evidence="7 8" key="1">
    <citation type="submission" date="2017-08" db="EMBL/GenBank/DDBJ databases">
        <title>Infants hospitalized years apart are colonized by the same room-sourced microbial strains.</title>
        <authorList>
            <person name="Brooks B."/>
            <person name="Olm M.R."/>
            <person name="Firek B.A."/>
            <person name="Baker R."/>
            <person name="Thomas B.C."/>
            <person name="Morowitz M.J."/>
            <person name="Banfield J.F."/>
        </authorList>
    </citation>
    <scope>NUCLEOTIDE SEQUENCE [LARGE SCALE GENOMIC DNA]</scope>
    <source>
        <strain evidence="7">S2_006_000_R2_64</strain>
    </source>
</reference>
<comment type="subcellular location">
    <subcellularLocation>
        <location evidence="1">Membrane</location>
    </subcellularLocation>
</comment>
<organism evidence="7 8">
    <name type="scientific">Micavibrio aeruginosavorus</name>
    <dbReference type="NCBI Taxonomy" id="349221"/>
    <lineage>
        <taxon>Bacteria</taxon>
        <taxon>Pseudomonadati</taxon>
        <taxon>Bdellovibrionota</taxon>
        <taxon>Bdellovibrionia</taxon>
        <taxon>Bdellovibrionales</taxon>
        <taxon>Pseudobdellovibrionaceae</taxon>
        <taxon>Micavibrio</taxon>
    </lineage>
</organism>
<evidence type="ECO:0000256" key="1">
    <source>
        <dbReference type="ARBA" id="ARBA00004370"/>
    </source>
</evidence>
<feature type="transmembrane region" description="Helical" evidence="5">
    <location>
        <begin position="5"/>
        <end position="23"/>
    </location>
</feature>
<evidence type="ECO:0000256" key="2">
    <source>
        <dbReference type="ARBA" id="ARBA00022692"/>
    </source>
</evidence>
<dbReference type="Proteomes" id="UP000249739">
    <property type="component" value="Unassembled WGS sequence"/>
</dbReference>
<comment type="caution">
    <text evidence="7">The sequence shown here is derived from an EMBL/GenBank/DDBJ whole genome shotgun (WGS) entry which is preliminary data.</text>
</comment>
<keyword evidence="4 5" id="KW-0472">Membrane</keyword>
<keyword evidence="2 5" id="KW-0812">Transmembrane</keyword>
<dbReference type="EMBL" id="QFOT01000022">
    <property type="protein sequence ID" value="PZP56553.1"/>
    <property type="molecule type" value="Genomic_DNA"/>
</dbReference>
<evidence type="ECO:0000313" key="7">
    <source>
        <dbReference type="EMBL" id="PZP56553.1"/>
    </source>
</evidence>
<name>A0A2W5FNK8_9BACT</name>
<evidence type="ECO:0000313" key="8">
    <source>
        <dbReference type="Proteomes" id="UP000249739"/>
    </source>
</evidence>
<feature type="transmembrane region" description="Helical" evidence="5">
    <location>
        <begin position="43"/>
        <end position="66"/>
    </location>
</feature>
<dbReference type="Gene3D" id="1.25.40.10">
    <property type="entry name" value="Tetratricopeptide repeat domain"/>
    <property type="match status" value="1"/>
</dbReference>
<sequence>MISSLWYLAKVFILIGAAVYLAVLPGSVQIDWQEYTITVQLGVVALMLFITLLVVSFLTGLIHEVFMLPKEWNRSRFERRRTKGHQAIVRALSAASAGDYKNAYYLAHRAQKFLPESESGLSLLLQAHAAKGRGHELDSETAFKALLKNADTAILGVQGLIQKAMLEGDYARALVLAKESASAQPKNVHLLKPVYDLEIRNRLWDEALLSLDKIAKHKIMTPEEIKSDRAGIYIVLGDRAREENRFNEASKLYKKAFGADAGSTPAAMRLARVDLDMGQRVAALAVIKKNWALTANPQLLGLWRELCPQDKKDQRTTEYRWMEWVAEFHPESHEALLAVAETAIDHNMWGEAKAALARAEKIRPSRDLYLLWVRLEELTGKNPEVIRQWLDRSSKAGSGAHWICAKTYRVFDQWTAIVEPEGFFNTLEWRETPNMVDPAAAEWLIKSA</sequence>
<evidence type="ECO:0000259" key="6">
    <source>
        <dbReference type="Pfam" id="PF07219"/>
    </source>
</evidence>
<feature type="domain" description="HemY N-terminal" evidence="6">
    <location>
        <begin position="26"/>
        <end position="134"/>
    </location>
</feature>
<protein>
    <recommendedName>
        <fullName evidence="6">HemY N-terminal domain-containing protein</fullName>
    </recommendedName>
</protein>
<keyword evidence="3 5" id="KW-1133">Transmembrane helix</keyword>
<evidence type="ECO:0000256" key="3">
    <source>
        <dbReference type="ARBA" id="ARBA00022989"/>
    </source>
</evidence>
<evidence type="ECO:0000256" key="5">
    <source>
        <dbReference type="SAM" id="Phobius"/>
    </source>
</evidence>
<dbReference type="InterPro" id="IPR010817">
    <property type="entry name" value="HemY_N"/>
</dbReference>
<dbReference type="SUPFAM" id="SSF48452">
    <property type="entry name" value="TPR-like"/>
    <property type="match status" value="1"/>
</dbReference>
<accession>A0A2W5FNK8</accession>